<keyword evidence="5" id="KW-0732">Signal</keyword>
<evidence type="ECO:0000256" key="2">
    <source>
        <dbReference type="ARBA" id="ARBA00011738"/>
    </source>
</evidence>
<accession>A0ABD3P1I9</accession>
<evidence type="ECO:0000313" key="6">
    <source>
        <dbReference type="EMBL" id="KAL3781236.1"/>
    </source>
</evidence>
<dbReference type="GO" id="GO:0006094">
    <property type="term" value="P:gluconeogenesis"/>
    <property type="evidence" value="ECO:0007669"/>
    <property type="project" value="UniProtKB-KW"/>
</dbReference>
<gene>
    <name evidence="6" type="ORF">ACHAW5_000551</name>
</gene>
<dbReference type="Gene3D" id="3.20.20.70">
    <property type="entry name" value="Aldolase class I"/>
    <property type="match status" value="1"/>
</dbReference>
<proteinExistence type="inferred from homology"/>
<sequence length="282" mass="31280">MWSFMMWPRGHKVDLLVLFMCIITLMLILPVESHPQNNDQNKRLFLGCNWKCAVETTDEVDELCDNLNRMWGSLSSEEKRKVELCVNPPYVYLDRPNIGNTGTTTAKMLLSLGCSSVLLGHSDRRNNLHETDQLISDKVKKALSAGLGVTLTIGELPYQRTWGLALLTLRKQLEAAIKGIQPNEWDRVVIAYEPVWAVGEGATPCSPKEAQRIGSYLRRLITKRVSADAAAACRLTYTGSVNEQNAVEYASLEDVEGFVVGRAGLDTTSLRSIIHTLANSSG</sequence>
<feature type="chain" id="PRO_5044876735" description="Triosephosphate isomerase" evidence="5">
    <location>
        <begin position="34"/>
        <end position="282"/>
    </location>
</feature>
<comment type="subunit">
    <text evidence="2">Homodimer.</text>
</comment>
<dbReference type="InterPro" id="IPR020861">
    <property type="entry name" value="Triosephosphate_isomerase_AS"/>
</dbReference>
<dbReference type="InterPro" id="IPR035990">
    <property type="entry name" value="TIM_sf"/>
</dbReference>
<dbReference type="InterPro" id="IPR013785">
    <property type="entry name" value="Aldolase_TIM"/>
</dbReference>
<dbReference type="Pfam" id="PF00121">
    <property type="entry name" value="TIM"/>
    <property type="match status" value="1"/>
</dbReference>
<dbReference type="PROSITE" id="PS00171">
    <property type="entry name" value="TIM_1"/>
    <property type="match status" value="1"/>
</dbReference>
<evidence type="ECO:0000313" key="7">
    <source>
        <dbReference type="Proteomes" id="UP001530315"/>
    </source>
</evidence>
<dbReference type="AlphaFoldDB" id="A0ABD3P1I9"/>
<dbReference type="PROSITE" id="PS51440">
    <property type="entry name" value="TIM_2"/>
    <property type="match status" value="1"/>
</dbReference>
<dbReference type="InterPro" id="IPR000652">
    <property type="entry name" value="Triosephosphate_isomerase"/>
</dbReference>
<dbReference type="GO" id="GO:0006096">
    <property type="term" value="P:glycolytic process"/>
    <property type="evidence" value="ECO:0007669"/>
    <property type="project" value="UniProtKB-KW"/>
</dbReference>
<dbReference type="Proteomes" id="UP001530315">
    <property type="component" value="Unassembled WGS sequence"/>
</dbReference>
<keyword evidence="4" id="KW-0312">Gluconeogenesis</keyword>
<dbReference type="GO" id="GO:0004807">
    <property type="term" value="F:triose-phosphate isomerase activity"/>
    <property type="evidence" value="ECO:0007669"/>
    <property type="project" value="UniProtKB-EC"/>
</dbReference>
<dbReference type="PANTHER" id="PTHR21139:SF2">
    <property type="entry name" value="TRIOSEPHOSPHATE ISOMERASE"/>
    <property type="match status" value="1"/>
</dbReference>
<dbReference type="SUPFAM" id="SSF51351">
    <property type="entry name" value="Triosephosphate isomerase (TIM)"/>
    <property type="match status" value="1"/>
</dbReference>
<keyword evidence="4" id="KW-0324">Glycolysis</keyword>
<keyword evidence="7" id="KW-1185">Reference proteome</keyword>
<dbReference type="EC" id="5.3.1.1" evidence="4"/>
<dbReference type="EMBL" id="JALLAZ020001077">
    <property type="protein sequence ID" value="KAL3781236.1"/>
    <property type="molecule type" value="Genomic_DNA"/>
</dbReference>
<reference evidence="6 7" key="1">
    <citation type="submission" date="2024-10" db="EMBL/GenBank/DDBJ databases">
        <title>Updated reference genomes for cyclostephanoid diatoms.</title>
        <authorList>
            <person name="Roberts W.R."/>
            <person name="Alverson A.J."/>
        </authorList>
    </citation>
    <scope>NUCLEOTIDE SEQUENCE [LARGE SCALE GENOMIC DNA]</scope>
    <source>
        <strain evidence="6 7">AJA276-08</strain>
    </source>
</reference>
<comment type="pathway">
    <text evidence="4">Carbohydrate degradation; glycolysis; D-glyceraldehyde 3-phosphate from glycerone phosphate: step 1/1.</text>
</comment>
<comment type="pathway">
    <text evidence="4">Carbohydrate biosynthesis; gluconeogenesis.</text>
</comment>
<comment type="catalytic activity">
    <reaction evidence="4">
        <text>D-glyceraldehyde 3-phosphate = dihydroxyacetone phosphate</text>
        <dbReference type="Rhea" id="RHEA:18585"/>
        <dbReference type="ChEBI" id="CHEBI:57642"/>
        <dbReference type="ChEBI" id="CHEBI:59776"/>
        <dbReference type="EC" id="5.3.1.1"/>
    </reaction>
</comment>
<organism evidence="6 7">
    <name type="scientific">Stephanodiscus triporus</name>
    <dbReference type="NCBI Taxonomy" id="2934178"/>
    <lineage>
        <taxon>Eukaryota</taxon>
        <taxon>Sar</taxon>
        <taxon>Stramenopiles</taxon>
        <taxon>Ochrophyta</taxon>
        <taxon>Bacillariophyta</taxon>
        <taxon>Coscinodiscophyceae</taxon>
        <taxon>Thalassiosirophycidae</taxon>
        <taxon>Stephanodiscales</taxon>
        <taxon>Stephanodiscaceae</taxon>
        <taxon>Stephanodiscus</taxon>
    </lineage>
</organism>
<comment type="caution">
    <text evidence="6">The sequence shown here is derived from an EMBL/GenBank/DDBJ whole genome shotgun (WGS) entry which is preliminary data.</text>
</comment>
<keyword evidence="3 4" id="KW-0413">Isomerase</keyword>
<feature type="signal peptide" evidence="5">
    <location>
        <begin position="1"/>
        <end position="33"/>
    </location>
</feature>
<evidence type="ECO:0000256" key="3">
    <source>
        <dbReference type="ARBA" id="ARBA00023235"/>
    </source>
</evidence>
<dbReference type="CDD" id="cd00311">
    <property type="entry name" value="TIM"/>
    <property type="match status" value="1"/>
</dbReference>
<name>A0ABD3P1I9_9STRA</name>
<evidence type="ECO:0000256" key="1">
    <source>
        <dbReference type="ARBA" id="ARBA00007422"/>
    </source>
</evidence>
<protein>
    <recommendedName>
        <fullName evidence="4">Triosephosphate isomerase</fullName>
        <ecNumber evidence="4">5.3.1.1</ecNumber>
    </recommendedName>
</protein>
<evidence type="ECO:0000256" key="4">
    <source>
        <dbReference type="RuleBase" id="RU363013"/>
    </source>
</evidence>
<dbReference type="PANTHER" id="PTHR21139">
    <property type="entry name" value="TRIOSEPHOSPHATE ISOMERASE"/>
    <property type="match status" value="1"/>
</dbReference>
<evidence type="ECO:0000256" key="5">
    <source>
        <dbReference type="SAM" id="SignalP"/>
    </source>
</evidence>
<comment type="similarity">
    <text evidence="1 4">Belongs to the triosephosphate isomerase family.</text>
</comment>